<feature type="region of interest" description="Disordered" evidence="1">
    <location>
        <begin position="170"/>
        <end position="189"/>
    </location>
</feature>
<reference evidence="3 4" key="1">
    <citation type="submission" date="2014-04" db="EMBL/GenBank/DDBJ databases">
        <authorList>
            <consortium name="DOE Joint Genome Institute"/>
            <person name="Kuo A."/>
            <person name="Zuccaro A."/>
            <person name="Kohler A."/>
            <person name="Nagy L.G."/>
            <person name="Floudas D."/>
            <person name="Copeland A."/>
            <person name="Barry K.W."/>
            <person name="Cichocki N."/>
            <person name="Veneault-Fourrey C."/>
            <person name="LaButti K."/>
            <person name="Lindquist E.A."/>
            <person name="Lipzen A."/>
            <person name="Lundell T."/>
            <person name="Morin E."/>
            <person name="Murat C."/>
            <person name="Sun H."/>
            <person name="Tunlid A."/>
            <person name="Henrissat B."/>
            <person name="Grigoriev I.V."/>
            <person name="Hibbett D.S."/>
            <person name="Martin F."/>
            <person name="Nordberg H.P."/>
            <person name="Cantor M.N."/>
            <person name="Hua S.X."/>
        </authorList>
    </citation>
    <scope>NUCLEOTIDE SEQUENCE [LARGE SCALE GENOMIC DNA]</scope>
    <source>
        <strain evidence="3 4">MAFF 305830</strain>
    </source>
</reference>
<proteinExistence type="predicted"/>
<evidence type="ECO:0000313" key="3">
    <source>
        <dbReference type="EMBL" id="KIM30024.1"/>
    </source>
</evidence>
<dbReference type="EMBL" id="KN824286">
    <property type="protein sequence ID" value="KIM30024.1"/>
    <property type="molecule type" value="Genomic_DNA"/>
</dbReference>
<feature type="compositionally biased region" description="Basic and acidic residues" evidence="1">
    <location>
        <begin position="179"/>
        <end position="188"/>
    </location>
</feature>
<protein>
    <submittedName>
        <fullName evidence="3">Uncharacterized protein</fullName>
    </submittedName>
</protein>
<keyword evidence="2" id="KW-0472">Membrane</keyword>
<dbReference type="HOGENOM" id="CLU_468652_0_0_1"/>
<organism evidence="3 4">
    <name type="scientific">Serendipita vermifera MAFF 305830</name>
    <dbReference type="NCBI Taxonomy" id="933852"/>
    <lineage>
        <taxon>Eukaryota</taxon>
        <taxon>Fungi</taxon>
        <taxon>Dikarya</taxon>
        <taxon>Basidiomycota</taxon>
        <taxon>Agaricomycotina</taxon>
        <taxon>Agaricomycetes</taxon>
        <taxon>Sebacinales</taxon>
        <taxon>Serendipitaceae</taxon>
        <taxon>Serendipita</taxon>
    </lineage>
</organism>
<keyword evidence="4" id="KW-1185">Reference proteome</keyword>
<evidence type="ECO:0000256" key="1">
    <source>
        <dbReference type="SAM" id="MobiDB-lite"/>
    </source>
</evidence>
<feature type="transmembrane region" description="Helical" evidence="2">
    <location>
        <begin position="491"/>
        <end position="512"/>
    </location>
</feature>
<name>A0A0C3BD13_SERVB</name>
<keyword evidence="2" id="KW-1133">Transmembrane helix</keyword>
<dbReference type="AlphaFoldDB" id="A0A0C3BD13"/>
<dbReference type="OrthoDB" id="3365917at2759"/>
<feature type="transmembrane region" description="Helical" evidence="2">
    <location>
        <begin position="136"/>
        <end position="155"/>
    </location>
</feature>
<sequence>MTVRTENGTVIGANRTIEEQTRFLDCLNQTIAAAIPIVDPNLTAPWGSQDDSLPKKIGLGAGVPLAVIVMCLIVYCGYKRRRKYLYTSGQRLPVGRHTGGPRVIVMDRPVYTQTNARGNTIQEDDLPIYAPLLTDGLHTALFLICFIFVIAVNLADRSWRTLFNPDNLRPSPWQKHNAQKRDAPRKPDNITVPVNYGAYTNGTFPPTNFTIPNTYPQQSASFYAFGGGSPASFSSYNNYVVSTSMSRSRTFAITTSAGNDLYSYRSSGGANRSTIYGSARWGSGDAWQSPIDPTTLYFTESLTDYNRGRQNLIIAGLDETQQDAFYFIVADETTITGLNTILALPYEQGGCSMWSGNPIYLFQPDELTQNGTGTLRSAVGALPRQYIRLHPENILQYYRSSSVALGSNVYNNEYSISNNSLFEYWGRTPFNVSSMTIRAENGTVIGANRTRQEQTRFLDCLNQTIAAAIPIVDPTLNPPWASQDNPLPGKIGLGVGIPLAVVGMFLIVYCGYKRRRKYLYTSGQRLPVGRHTGGPRVIVMDRPVYTQTNVRGDTIQDDLPLYAPLLIDGERPPPYSRNEPGR</sequence>
<reference evidence="4" key="2">
    <citation type="submission" date="2015-01" db="EMBL/GenBank/DDBJ databases">
        <title>Evolutionary Origins and Diversification of the Mycorrhizal Mutualists.</title>
        <authorList>
            <consortium name="DOE Joint Genome Institute"/>
            <consortium name="Mycorrhizal Genomics Consortium"/>
            <person name="Kohler A."/>
            <person name="Kuo A."/>
            <person name="Nagy L.G."/>
            <person name="Floudas D."/>
            <person name="Copeland A."/>
            <person name="Barry K.W."/>
            <person name="Cichocki N."/>
            <person name="Veneault-Fourrey C."/>
            <person name="LaButti K."/>
            <person name="Lindquist E.A."/>
            <person name="Lipzen A."/>
            <person name="Lundell T."/>
            <person name="Morin E."/>
            <person name="Murat C."/>
            <person name="Riley R."/>
            <person name="Ohm R."/>
            <person name="Sun H."/>
            <person name="Tunlid A."/>
            <person name="Henrissat B."/>
            <person name="Grigoriev I.V."/>
            <person name="Hibbett D.S."/>
            <person name="Martin F."/>
        </authorList>
    </citation>
    <scope>NUCLEOTIDE SEQUENCE [LARGE SCALE GENOMIC DNA]</scope>
    <source>
        <strain evidence="4">MAFF 305830</strain>
    </source>
</reference>
<evidence type="ECO:0000313" key="4">
    <source>
        <dbReference type="Proteomes" id="UP000054097"/>
    </source>
</evidence>
<gene>
    <name evidence="3" type="ORF">M408DRAFT_22449</name>
</gene>
<dbReference type="Proteomes" id="UP000054097">
    <property type="component" value="Unassembled WGS sequence"/>
</dbReference>
<evidence type="ECO:0000256" key="2">
    <source>
        <dbReference type="SAM" id="Phobius"/>
    </source>
</evidence>
<feature type="transmembrane region" description="Helical" evidence="2">
    <location>
        <begin position="57"/>
        <end position="78"/>
    </location>
</feature>
<accession>A0A0C3BD13</accession>
<keyword evidence="2" id="KW-0812">Transmembrane</keyword>